<organism evidence="1 2">
    <name type="scientific">Mesoplasma melaleucae</name>
    <dbReference type="NCBI Taxonomy" id="81459"/>
    <lineage>
        <taxon>Bacteria</taxon>
        <taxon>Bacillati</taxon>
        <taxon>Mycoplasmatota</taxon>
        <taxon>Mollicutes</taxon>
        <taxon>Entomoplasmatales</taxon>
        <taxon>Entomoplasmataceae</taxon>
        <taxon>Mesoplasma</taxon>
    </lineage>
</organism>
<dbReference type="Proteomes" id="UP000231896">
    <property type="component" value="Chromosome"/>
</dbReference>
<dbReference type="AlphaFoldDB" id="A0A2K8NVR8"/>
<dbReference type="EMBL" id="CP024964">
    <property type="protein sequence ID" value="ATZ17932.1"/>
    <property type="molecule type" value="Genomic_DNA"/>
</dbReference>
<evidence type="ECO:0000313" key="1">
    <source>
        <dbReference type="EMBL" id="ATZ17932.1"/>
    </source>
</evidence>
<evidence type="ECO:0000313" key="2">
    <source>
        <dbReference type="Proteomes" id="UP000231896"/>
    </source>
</evidence>
<proteinExistence type="predicted"/>
<gene>
    <name evidence="1" type="ORF">EMELA_v1c03700</name>
</gene>
<name>A0A2K8NVR8_9MOLU</name>
<dbReference type="KEGG" id="eml:EMELA_v1c03700"/>
<sequence>MKEQIKEFNKLVEENNLDLQLVGSNPLLYTKKRWIYYNIHKRWKCNRVI</sequence>
<keyword evidence="2" id="KW-1185">Reference proteome</keyword>
<accession>A0A2K8NVR8</accession>
<reference evidence="1 2" key="1">
    <citation type="submission" date="2017-11" db="EMBL/GenBank/DDBJ databases">
        <title>Genome sequence of Entomoplasma melaleucae M1 (ATCC 49191).</title>
        <authorList>
            <person name="Lo W.-S."/>
            <person name="Gasparich G.E."/>
            <person name="Kuo C.-H."/>
        </authorList>
    </citation>
    <scope>NUCLEOTIDE SEQUENCE [LARGE SCALE GENOMIC DNA]</scope>
    <source>
        <strain evidence="1 2">M1</strain>
    </source>
</reference>
<protein>
    <submittedName>
        <fullName evidence="1">Uncharacterized protein</fullName>
    </submittedName>
</protein>